<dbReference type="Gene3D" id="3.50.50.60">
    <property type="entry name" value="FAD/NAD(P)-binding domain"/>
    <property type="match status" value="1"/>
</dbReference>
<feature type="domain" description="FAD-binding" evidence="6">
    <location>
        <begin position="9"/>
        <end position="91"/>
    </location>
</feature>
<protein>
    <recommendedName>
        <fullName evidence="6">FAD-binding domain-containing protein</fullName>
    </recommendedName>
</protein>
<dbReference type="PANTHER" id="PTHR47356">
    <property type="entry name" value="FAD-DEPENDENT MONOOXYGENASE ASQG-RELATED"/>
    <property type="match status" value="1"/>
</dbReference>
<keyword evidence="8" id="KW-1185">Reference proteome</keyword>
<reference evidence="7 8" key="1">
    <citation type="submission" date="2016-07" db="EMBL/GenBank/DDBJ databases">
        <title>Pervasive Adenine N6-methylation of Active Genes in Fungi.</title>
        <authorList>
            <consortium name="DOE Joint Genome Institute"/>
            <person name="Mondo S.J."/>
            <person name="Dannebaum R.O."/>
            <person name="Kuo R.C."/>
            <person name="Labutti K."/>
            <person name="Haridas S."/>
            <person name="Kuo A."/>
            <person name="Salamov A."/>
            <person name="Ahrendt S.R."/>
            <person name="Lipzen A."/>
            <person name="Sullivan W."/>
            <person name="Andreopoulos W.B."/>
            <person name="Clum A."/>
            <person name="Lindquist E."/>
            <person name="Daum C."/>
            <person name="Ramamoorthy G.K."/>
            <person name="Gryganskyi A."/>
            <person name="Culley D."/>
            <person name="Magnuson J.K."/>
            <person name="James T.Y."/>
            <person name="O'Malley M.A."/>
            <person name="Stajich J.E."/>
            <person name="Spatafora J.W."/>
            <person name="Visel A."/>
            <person name="Grigoriev I.V."/>
        </authorList>
    </citation>
    <scope>NUCLEOTIDE SEQUENCE [LARGE SCALE GENOMIC DNA]</scope>
    <source>
        <strain evidence="7 8">NRRL 3116</strain>
    </source>
</reference>
<evidence type="ECO:0000259" key="6">
    <source>
        <dbReference type="Pfam" id="PF01494"/>
    </source>
</evidence>
<organism evidence="7 8">
    <name type="scientific">Lobosporangium transversale</name>
    <dbReference type="NCBI Taxonomy" id="64571"/>
    <lineage>
        <taxon>Eukaryota</taxon>
        <taxon>Fungi</taxon>
        <taxon>Fungi incertae sedis</taxon>
        <taxon>Mucoromycota</taxon>
        <taxon>Mortierellomycotina</taxon>
        <taxon>Mortierellomycetes</taxon>
        <taxon>Mortierellales</taxon>
        <taxon>Mortierellaceae</taxon>
        <taxon>Lobosporangium</taxon>
    </lineage>
</organism>
<dbReference type="GO" id="GO:0004497">
    <property type="term" value="F:monooxygenase activity"/>
    <property type="evidence" value="ECO:0007669"/>
    <property type="project" value="InterPro"/>
</dbReference>
<name>A0A1Y2GX22_9FUNG</name>
<evidence type="ECO:0000313" key="7">
    <source>
        <dbReference type="EMBL" id="ORZ26815.1"/>
    </source>
</evidence>
<feature type="region of interest" description="Disordered" evidence="5">
    <location>
        <begin position="154"/>
        <end position="178"/>
    </location>
</feature>
<accession>A0A1Y2GX22</accession>
<evidence type="ECO:0000256" key="5">
    <source>
        <dbReference type="SAM" id="MobiDB-lite"/>
    </source>
</evidence>
<dbReference type="EMBL" id="MCFF01000006">
    <property type="protein sequence ID" value="ORZ26815.1"/>
    <property type="molecule type" value="Genomic_DNA"/>
</dbReference>
<dbReference type="InterPro" id="IPR050562">
    <property type="entry name" value="FAD_mOase_fung"/>
</dbReference>
<dbReference type="RefSeq" id="XP_021884578.1">
    <property type="nucleotide sequence ID" value="XM_022028562.1"/>
</dbReference>
<keyword evidence="3" id="KW-0274">FAD</keyword>
<dbReference type="InterPro" id="IPR002938">
    <property type="entry name" value="FAD-bd"/>
</dbReference>
<sequence length="178" mass="20467">MGEIFDATPPERISKVFLEEKLFKTWYYGRTVLIGDACHKMLPAAGVGAVNAMQDVVVLANCLYSMNSSTQEDITALFQEYYKQRFHRAANEIERSKAMAKMIAGQTWLERVVRHVLLNYLPNWLQQQISTKNFEYRPQIAWLPLVPHRGLGRVLPQEGPRRPRPGFHLPQQSIAQTV</sequence>
<proteinExistence type="inferred from homology"/>
<evidence type="ECO:0000256" key="3">
    <source>
        <dbReference type="ARBA" id="ARBA00022827"/>
    </source>
</evidence>
<evidence type="ECO:0000256" key="2">
    <source>
        <dbReference type="ARBA" id="ARBA00022630"/>
    </source>
</evidence>
<evidence type="ECO:0000256" key="4">
    <source>
        <dbReference type="ARBA" id="ARBA00023002"/>
    </source>
</evidence>
<comment type="similarity">
    <text evidence="1">Belongs to the paxM FAD-dependent monooxygenase family.</text>
</comment>
<dbReference type="OrthoDB" id="1878542at2759"/>
<dbReference type="PANTHER" id="PTHR47356:SF2">
    <property type="entry name" value="FAD-BINDING DOMAIN-CONTAINING PROTEIN-RELATED"/>
    <property type="match status" value="1"/>
</dbReference>
<dbReference type="STRING" id="64571.A0A1Y2GX22"/>
<dbReference type="Proteomes" id="UP000193648">
    <property type="component" value="Unassembled WGS sequence"/>
</dbReference>
<dbReference type="AlphaFoldDB" id="A0A1Y2GX22"/>
<comment type="caution">
    <text evidence="7">The sequence shown here is derived from an EMBL/GenBank/DDBJ whole genome shotgun (WGS) entry which is preliminary data.</text>
</comment>
<dbReference type="InParanoid" id="A0A1Y2GX22"/>
<dbReference type="GO" id="GO:0071949">
    <property type="term" value="F:FAD binding"/>
    <property type="evidence" value="ECO:0007669"/>
    <property type="project" value="InterPro"/>
</dbReference>
<dbReference type="Pfam" id="PF01494">
    <property type="entry name" value="FAD_binding_3"/>
    <property type="match status" value="1"/>
</dbReference>
<keyword evidence="2" id="KW-0285">Flavoprotein</keyword>
<dbReference type="SUPFAM" id="SSF51905">
    <property type="entry name" value="FAD/NAD(P)-binding domain"/>
    <property type="match status" value="1"/>
</dbReference>
<evidence type="ECO:0000256" key="1">
    <source>
        <dbReference type="ARBA" id="ARBA00007992"/>
    </source>
</evidence>
<gene>
    <name evidence="7" type="ORF">BCR41DRAFT_393426</name>
</gene>
<dbReference type="InterPro" id="IPR036188">
    <property type="entry name" value="FAD/NAD-bd_sf"/>
</dbReference>
<dbReference type="GeneID" id="33570405"/>
<keyword evidence="4" id="KW-0560">Oxidoreductase</keyword>
<evidence type="ECO:0000313" key="8">
    <source>
        <dbReference type="Proteomes" id="UP000193648"/>
    </source>
</evidence>